<reference evidence="1" key="1">
    <citation type="submission" date="2022-10" db="EMBL/GenBank/DDBJ databases">
        <title>Rhodococcus ferula Z13 complete genome.</title>
        <authorList>
            <person name="Long X."/>
            <person name="Zang M."/>
        </authorList>
    </citation>
    <scope>NUCLEOTIDE SEQUENCE</scope>
    <source>
        <strain evidence="1">Z13</strain>
    </source>
</reference>
<evidence type="ECO:0000313" key="1">
    <source>
        <dbReference type="EMBL" id="UYP17174.1"/>
    </source>
</evidence>
<organism evidence="1 2">
    <name type="scientific">Rhodococcus sacchari</name>
    <dbReference type="NCBI Taxonomy" id="2962047"/>
    <lineage>
        <taxon>Bacteria</taxon>
        <taxon>Bacillati</taxon>
        <taxon>Actinomycetota</taxon>
        <taxon>Actinomycetes</taxon>
        <taxon>Mycobacteriales</taxon>
        <taxon>Nocardiaceae</taxon>
        <taxon>Rhodococcus</taxon>
    </lineage>
</organism>
<evidence type="ECO:0000313" key="2">
    <source>
        <dbReference type="Proteomes" id="UP001156484"/>
    </source>
</evidence>
<name>A0ACD4DAW9_9NOCA</name>
<protein>
    <submittedName>
        <fullName evidence="1">Alpha/beta hydrolase</fullName>
    </submittedName>
</protein>
<dbReference type="EMBL" id="CP107551">
    <property type="protein sequence ID" value="UYP17174.1"/>
    <property type="molecule type" value="Genomic_DNA"/>
</dbReference>
<sequence length="315" mass="33907">MQRREFRGASLQARLLAQSMRMTLRPLLGLWGRAPHLPWPTGLLDRVGSLLPAVDGTRCLPIALDNCAGSWVEAPGAGDDRVVLYLHGGGFLCGGMRSHRRLVSRISQQAQAPVLMVDYRMLPQFSIADAVADGVDAYRRLLDAGYRPEQIVVAGDSAGGYLSFAVPLALRELDLPAPGAIVALSPLTELDPDRKLGHTNAERCALLHGNALSGLAGLSRRRDARSGLDGFDRLCPVDADLTDMPPTLIQVGSDELLLVDAELMAERLTAAGSACELQVWDRQIHVFQAAADVLPESVRAIEEIGRFVRAIVPGA</sequence>
<proteinExistence type="predicted"/>
<dbReference type="Proteomes" id="UP001156484">
    <property type="component" value="Chromosome"/>
</dbReference>
<keyword evidence="2" id="KW-1185">Reference proteome</keyword>
<accession>A0ACD4DAW9</accession>
<keyword evidence="1" id="KW-0378">Hydrolase</keyword>
<gene>
    <name evidence="1" type="ORF">OED52_10535</name>
</gene>